<feature type="region of interest" description="Disordered" evidence="1">
    <location>
        <begin position="75"/>
        <end position="147"/>
    </location>
</feature>
<name>A0A8H6F008_CANAX</name>
<evidence type="ECO:0000256" key="1">
    <source>
        <dbReference type="SAM" id="MobiDB-lite"/>
    </source>
</evidence>
<sequence>MSEVPKQESPGSSILKQSNASTSTKIRGAPSSSQIANVDFNTLRKLNTNTSFSSNLTNSTTKTSNALSRLFTRNKSSSNISVHPSSSDDDSSPKTLRESTSPSESSKSVSGNKLRIAKKLKFPKNQSSRKPDLFSDTSSTISEDSSSFRKVITGNSLNEMNKPRKSSMSSPMSTTFHSLFHRSHHNGSNLQRDTNQVATGTTPLSGKFDDFSKPSKTTLCLSSNSSNSIISNPELAQIYNFTNPNISIEDGETNLDHSNSSFLDIHKKMLVPADSFIQNKLNKYHQTEVGLGIYESELDHDKDNKIYSNLYHYLKPLFTPSFSISDSG</sequence>
<dbReference type="AlphaFoldDB" id="A0A8H6F008"/>
<proteinExistence type="predicted"/>
<organism evidence="2 3">
    <name type="scientific">Candida albicans</name>
    <name type="common">Yeast</name>
    <dbReference type="NCBI Taxonomy" id="5476"/>
    <lineage>
        <taxon>Eukaryota</taxon>
        <taxon>Fungi</taxon>
        <taxon>Dikarya</taxon>
        <taxon>Ascomycota</taxon>
        <taxon>Saccharomycotina</taxon>
        <taxon>Pichiomycetes</taxon>
        <taxon>Debaryomycetaceae</taxon>
        <taxon>Candida/Lodderomyces clade</taxon>
        <taxon>Candida</taxon>
    </lineage>
</organism>
<comment type="caution">
    <text evidence="2">The sequence shown here is derived from an EMBL/GenBank/DDBJ whole genome shotgun (WGS) entry which is preliminary data.</text>
</comment>
<dbReference type="EMBL" id="JABWAD010000069">
    <property type="protein sequence ID" value="KAF6059833.1"/>
    <property type="molecule type" value="Genomic_DNA"/>
</dbReference>
<protein>
    <submittedName>
        <fullName evidence="2">Uncharacterized protein</fullName>
    </submittedName>
</protein>
<evidence type="ECO:0000313" key="3">
    <source>
        <dbReference type="Proteomes" id="UP000536275"/>
    </source>
</evidence>
<reference evidence="2 3" key="1">
    <citation type="submission" date="2020-03" db="EMBL/GenBank/DDBJ databases">
        <title>FDA dAtabase for Regulatory Grade micrObial Sequences (FDA-ARGOS): Supporting development and validation of Infectious Disease Dx tests.</title>
        <authorList>
            <person name="Campos J."/>
            <person name="Goldberg B."/>
            <person name="Tallon L."/>
            <person name="Sadzewicz L."/>
            <person name="Vavikolanu K."/>
            <person name="Mehta A."/>
            <person name="Aluvathingal J."/>
            <person name="Nadendla S."/>
            <person name="Nandy P."/>
            <person name="Geyer C."/>
            <person name="Yan Y."/>
            <person name="Sichtig H."/>
        </authorList>
    </citation>
    <scope>NUCLEOTIDE SEQUENCE [LARGE SCALE GENOMIC DNA]</scope>
    <source>
        <strain evidence="2 3">FDAARGOS_656</strain>
    </source>
</reference>
<feature type="compositionally biased region" description="Low complexity" evidence="1">
    <location>
        <begin position="99"/>
        <end position="110"/>
    </location>
</feature>
<feature type="region of interest" description="Disordered" evidence="1">
    <location>
        <begin position="1"/>
        <end position="38"/>
    </location>
</feature>
<evidence type="ECO:0000313" key="2">
    <source>
        <dbReference type="EMBL" id="KAF6059833.1"/>
    </source>
</evidence>
<dbReference type="Proteomes" id="UP000536275">
    <property type="component" value="Unassembled WGS sequence"/>
</dbReference>
<feature type="compositionally biased region" description="Polar residues" evidence="1">
    <location>
        <begin position="9"/>
        <end position="38"/>
    </location>
</feature>
<accession>A0A8H6F008</accession>
<gene>
    <name evidence="2" type="ORF">FOB64_006816</name>
</gene>
<feature type="compositionally biased region" description="Low complexity" evidence="1">
    <location>
        <begin position="76"/>
        <end position="85"/>
    </location>
</feature>
<feature type="compositionally biased region" description="Low complexity" evidence="1">
    <location>
        <begin position="135"/>
        <end position="145"/>
    </location>
</feature>